<gene>
    <name evidence="1" type="ORF">GCM10011335_07060</name>
</gene>
<dbReference type="CDD" id="cd07525">
    <property type="entry name" value="HAD_like"/>
    <property type="match status" value="1"/>
</dbReference>
<sequence>MTDLAGIDGLAAVAGDYDAIFCDVWGVVHDGEKKSASAEAALAAARQVGCKVILLTNSPRPAEGVARQLDTLGVTRAAYDGIVTSGDVTRALIAKAGRKLFHLGPARDVDLFAGLDITLVPADEAEAVVCTGLVNDEVETPEDYSGMLAQFKARSLPMICANPDVVVHRGDRIIFCAGALARDYAAFGGEVRMAGKPYRPIYEEACLMAELGPDEKVLAIGDGLNTDIRGANGFGLDALLIVGGIHGAELDDAGGEAKPLEALLAAQDLKARYFMPALA</sequence>
<dbReference type="SUPFAM" id="SSF56784">
    <property type="entry name" value="HAD-like"/>
    <property type="match status" value="1"/>
</dbReference>
<accession>A0A917D8C5</accession>
<dbReference type="NCBIfam" id="TIGR01459">
    <property type="entry name" value="HAD-SF-IIA-hyp4"/>
    <property type="match status" value="1"/>
</dbReference>
<comment type="caution">
    <text evidence="1">The sequence shown here is derived from an EMBL/GenBank/DDBJ whole genome shotgun (WGS) entry which is preliminary data.</text>
</comment>
<dbReference type="PANTHER" id="PTHR19288:SF90">
    <property type="entry name" value="OS08G0542600 PROTEIN"/>
    <property type="match status" value="1"/>
</dbReference>
<evidence type="ECO:0000313" key="2">
    <source>
        <dbReference type="Proteomes" id="UP000613160"/>
    </source>
</evidence>
<dbReference type="PANTHER" id="PTHR19288">
    <property type="entry name" value="4-NITROPHENYLPHOSPHATASE-RELATED"/>
    <property type="match status" value="1"/>
</dbReference>
<dbReference type="InterPro" id="IPR006357">
    <property type="entry name" value="HAD-SF_hydro_IIA"/>
</dbReference>
<dbReference type="Gene3D" id="3.40.50.1000">
    <property type="entry name" value="HAD superfamily/HAD-like"/>
    <property type="match status" value="2"/>
</dbReference>
<protein>
    <submittedName>
        <fullName evidence="1">Haloacid dehalogenase</fullName>
    </submittedName>
</protein>
<organism evidence="1 2">
    <name type="scientific">Aureimonas glaciei</name>
    <dbReference type="NCBI Taxonomy" id="1776957"/>
    <lineage>
        <taxon>Bacteria</taxon>
        <taxon>Pseudomonadati</taxon>
        <taxon>Pseudomonadota</taxon>
        <taxon>Alphaproteobacteria</taxon>
        <taxon>Hyphomicrobiales</taxon>
        <taxon>Aurantimonadaceae</taxon>
        <taxon>Aureimonas</taxon>
    </lineage>
</organism>
<dbReference type="GO" id="GO:0016791">
    <property type="term" value="F:phosphatase activity"/>
    <property type="evidence" value="ECO:0007669"/>
    <property type="project" value="TreeGrafter"/>
</dbReference>
<proteinExistence type="predicted"/>
<dbReference type="InterPro" id="IPR036412">
    <property type="entry name" value="HAD-like_sf"/>
</dbReference>
<reference evidence="1" key="1">
    <citation type="journal article" date="2014" name="Int. J. Syst. Evol. Microbiol.">
        <title>Complete genome sequence of Corynebacterium casei LMG S-19264T (=DSM 44701T), isolated from a smear-ripened cheese.</title>
        <authorList>
            <consortium name="US DOE Joint Genome Institute (JGI-PGF)"/>
            <person name="Walter F."/>
            <person name="Albersmeier A."/>
            <person name="Kalinowski J."/>
            <person name="Ruckert C."/>
        </authorList>
    </citation>
    <scope>NUCLEOTIDE SEQUENCE</scope>
    <source>
        <strain evidence="1">CGMCC 1.15493</strain>
    </source>
</reference>
<dbReference type="GO" id="GO:0005737">
    <property type="term" value="C:cytoplasm"/>
    <property type="evidence" value="ECO:0007669"/>
    <property type="project" value="TreeGrafter"/>
</dbReference>
<name>A0A917D8C5_9HYPH</name>
<dbReference type="RefSeq" id="WP_188849149.1">
    <property type="nucleotide sequence ID" value="NZ_BMJJ01000001.1"/>
</dbReference>
<dbReference type="EMBL" id="BMJJ01000001">
    <property type="protein sequence ID" value="GGD06676.1"/>
    <property type="molecule type" value="Genomic_DNA"/>
</dbReference>
<dbReference type="Pfam" id="PF13242">
    <property type="entry name" value="Hydrolase_like"/>
    <property type="match status" value="1"/>
</dbReference>
<keyword evidence="2" id="KW-1185">Reference proteome</keyword>
<dbReference type="Pfam" id="PF13344">
    <property type="entry name" value="Hydrolase_6"/>
    <property type="match status" value="1"/>
</dbReference>
<dbReference type="Proteomes" id="UP000613160">
    <property type="component" value="Unassembled WGS sequence"/>
</dbReference>
<reference evidence="1" key="2">
    <citation type="submission" date="2020-09" db="EMBL/GenBank/DDBJ databases">
        <authorList>
            <person name="Sun Q."/>
            <person name="Zhou Y."/>
        </authorList>
    </citation>
    <scope>NUCLEOTIDE SEQUENCE</scope>
    <source>
        <strain evidence="1">CGMCC 1.15493</strain>
    </source>
</reference>
<dbReference type="InterPro" id="IPR023214">
    <property type="entry name" value="HAD_sf"/>
</dbReference>
<dbReference type="InterPro" id="IPR006356">
    <property type="entry name" value="HAD-SF_hydro_IIA_hyp3"/>
</dbReference>
<dbReference type="NCBIfam" id="TIGR01460">
    <property type="entry name" value="HAD-SF-IIA"/>
    <property type="match status" value="1"/>
</dbReference>
<evidence type="ECO:0000313" key="1">
    <source>
        <dbReference type="EMBL" id="GGD06676.1"/>
    </source>
</evidence>
<dbReference type="AlphaFoldDB" id="A0A917D8C5"/>